<gene>
    <name evidence="8" type="ORF">MAM_06444</name>
</gene>
<evidence type="ECO:0000259" key="7">
    <source>
        <dbReference type="Pfam" id="PF01284"/>
    </source>
</evidence>
<dbReference type="STRING" id="1081103.A0A0B2WNN7"/>
<dbReference type="Proteomes" id="UP000030816">
    <property type="component" value="Unassembled WGS sequence"/>
</dbReference>
<feature type="transmembrane region" description="Helical" evidence="6">
    <location>
        <begin position="117"/>
        <end position="139"/>
    </location>
</feature>
<evidence type="ECO:0000256" key="6">
    <source>
        <dbReference type="SAM" id="Phobius"/>
    </source>
</evidence>
<proteinExistence type="predicted"/>
<feature type="transmembrane region" description="Helical" evidence="6">
    <location>
        <begin position="44"/>
        <end position="67"/>
    </location>
</feature>
<evidence type="ECO:0000256" key="5">
    <source>
        <dbReference type="SAM" id="MobiDB-lite"/>
    </source>
</evidence>
<evidence type="ECO:0000313" key="9">
    <source>
        <dbReference type="Proteomes" id="UP000030816"/>
    </source>
</evidence>
<feature type="compositionally biased region" description="Gly residues" evidence="5">
    <location>
        <begin position="164"/>
        <end position="173"/>
    </location>
</feature>
<evidence type="ECO:0000256" key="2">
    <source>
        <dbReference type="ARBA" id="ARBA00022692"/>
    </source>
</evidence>
<evidence type="ECO:0000256" key="4">
    <source>
        <dbReference type="ARBA" id="ARBA00023136"/>
    </source>
</evidence>
<sequence length="173" mass="18942">MLNSSLRGLAVANHFMAWLSAVIVTGIVSWFISRFSTSSNSTHIIYQEVIATITLALWTIGMLLPLVGAYRGHLWPVNLAFSYLWLTSFIFSAQDWANGRCHVVGPGYGRCNLKRTVAAFNFLAFFFLLCNTIVEGLIFRSHRNDVTSRGGLAKNDRPSSSTGAGAGQHGTVV</sequence>
<feature type="transmembrane region" description="Helical" evidence="6">
    <location>
        <begin position="79"/>
        <end position="97"/>
    </location>
</feature>
<feature type="region of interest" description="Disordered" evidence="5">
    <location>
        <begin position="148"/>
        <end position="173"/>
    </location>
</feature>
<keyword evidence="3 6" id="KW-1133">Transmembrane helix</keyword>
<dbReference type="AlphaFoldDB" id="A0A0B2WNN7"/>
<feature type="domain" description="MARVEL" evidence="7">
    <location>
        <begin position="15"/>
        <end position="133"/>
    </location>
</feature>
<dbReference type="GeneID" id="63740899"/>
<comment type="subcellular location">
    <subcellularLocation>
        <location evidence="1">Membrane</location>
        <topology evidence="1">Multi-pass membrane protein</topology>
    </subcellularLocation>
</comment>
<dbReference type="EMBL" id="AZHE01000021">
    <property type="protein sequence ID" value="KHN95603.1"/>
    <property type="molecule type" value="Genomic_DNA"/>
</dbReference>
<protein>
    <submittedName>
        <fullName evidence="8">MARVEL-like domain protein</fullName>
    </submittedName>
</protein>
<keyword evidence="4 6" id="KW-0472">Membrane</keyword>
<evidence type="ECO:0000313" key="8">
    <source>
        <dbReference type="EMBL" id="KHN95603.1"/>
    </source>
</evidence>
<evidence type="ECO:0000256" key="3">
    <source>
        <dbReference type="ARBA" id="ARBA00022989"/>
    </source>
</evidence>
<dbReference type="PANTHER" id="PTHR39608">
    <property type="entry name" value="INTEGRAL MEMBRANE PROTEIN (AFU_ORTHOLOGUE AFUA_5G08640)"/>
    <property type="match status" value="1"/>
</dbReference>
<dbReference type="OrthoDB" id="20872at2759"/>
<organism evidence="8 9">
    <name type="scientific">Metarhizium album (strain ARSEF 1941)</name>
    <dbReference type="NCBI Taxonomy" id="1081103"/>
    <lineage>
        <taxon>Eukaryota</taxon>
        <taxon>Fungi</taxon>
        <taxon>Dikarya</taxon>
        <taxon>Ascomycota</taxon>
        <taxon>Pezizomycotina</taxon>
        <taxon>Sordariomycetes</taxon>
        <taxon>Hypocreomycetidae</taxon>
        <taxon>Hypocreales</taxon>
        <taxon>Clavicipitaceae</taxon>
        <taxon>Metarhizium</taxon>
    </lineage>
</organism>
<dbReference type="RefSeq" id="XP_040676669.1">
    <property type="nucleotide sequence ID" value="XM_040825242.1"/>
</dbReference>
<dbReference type="GO" id="GO:0016020">
    <property type="term" value="C:membrane"/>
    <property type="evidence" value="ECO:0007669"/>
    <property type="project" value="UniProtKB-SubCell"/>
</dbReference>
<dbReference type="InterPro" id="IPR008253">
    <property type="entry name" value="Marvel"/>
</dbReference>
<dbReference type="PANTHER" id="PTHR39608:SF2">
    <property type="entry name" value="MARVEL DOMAIN-CONTAINING PROTEIN"/>
    <property type="match status" value="1"/>
</dbReference>
<accession>A0A0B2WNN7</accession>
<keyword evidence="2 6" id="KW-0812">Transmembrane</keyword>
<feature type="transmembrane region" description="Helical" evidence="6">
    <location>
        <begin position="12"/>
        <end position="32"/>
    </location>
</feature>
<name>A0A0B2WNN7_METAS</name>
<evidence type="ECO:0000256" key="1">
    <source>
        <dbReference type="ARBA" id="ARBA00004141"/>
    </source>
</evidence>
<comment type="caution">
    <text evidence="8">The sequence shown here is derived from an EMBL/GenBank/DDBJ whole genome shotgun (WGS) entry which is preliminary data.</text>
</comment>
<dbReference type="HOGENOM" id="CLU_099909_0_1_1"/>
<dbReference type="Pfam" id="PF01284">
    <property type="entry name" value="MARVEL"/>
    <property type="match status" value="1"/>
</dbReference>
<reference evidence="8 9" key="1">
    <citation type="journal article" date="2014" name="Proc. Natl. Acad. Sci. U.S.A.">
        <title>Trajectory and genomic determinants of fungal-pathogen speciation and host adaptation.</title>
        <authorList>
            <person name="Hu X."/>
            <person name="Xiao G."/>
            <person name="Zheng P."/>
            <person name="Shang Y."/>
            <person name="Su Y."/>
            <person name="Zhang X."/>
            <person name="Liu X."/>
            <person name="Zhan S."/>
            <person name="St Leger R.J."/>
            <person name="Wang C."/>
        </authorList>
    </citation>
    <scope>NUCLEOTIDE SEQUENCE [LARGE SCALE GENOMIC DNA]</scope>
    <source>
        <strain evidence="8 9">ARSEF 1941</strain>
    </source>
</reference>
<keyword evidence="9" id="KW-1185">Reference proteome</keyword>